<name>A0A174PU87_BACT4</name>
<feature type="transmembrane region" description="Helical" evidence="1">
    <location>
        <begin position="106"/>
        <end position="128"/>
    </location>
</feature>
<dbReference type="Pfam" id="PF21846">
    <property type="entry name" value="DUF6905"/>
    <property type="match status" value="1"/>
</dbReference>
<evidence type="ECO:0000313" key="3">
    <source>
        <dbReference type="Proteomes" id="UP000095576"/>
    </source>
</evidence>
<reference evidence="2 3" key="1">
    <citation type="submission" date="2015-09" db="EMBL/GenBank/DDBJ databases">
        <authorList>
            <consortium name="Pathogen Informatics"/>
        </authorList>
    </citation>
    <scope>NUCLEOTIDE SEQUENCE [LARGE SCALE GENOMIC DNA]</scope>
    <source>
        <strain evidence="2 3">2789STDY5834899</strain>
    </source>
</reference>
<sequence length="140" mass="15608">MPKKILLTQEHIIYIYNMKYYLSTFAGSAICGGFAFGIWPELWKTYGLMGGWLAATLIIGIMWYMNHYNGAILNPPGKIWLDQGWCIGSAGIAWGIVRFQGDITNFFYAVPTLVCCLIGGALAGIVVWKIRSCDCARKIN</sequence>
<accession>A0A174PU87</accession>
<protein>
    <recommendedName>
        <fullName evidence="4">Electron transporter RnfD</fullName>
    </recommendedName>
</protein>
<feature type="transmembrane region" description="Helical" evidence="1">
    <location>
        <begin position="79"/>
        <end position="100"/>
    </location>
</feature>
<keyword evidence="1" id="KW-0812">Transmembrane</keyword>
<feature type="transmembrane region" description="Helical" evidence="1">
    <location>
        <begin position="20"/>
        <end position="39"/>
    </location>
</feature>
<dbReference type="EMBL" id="CZAP01000009">
    <property type="protein sequence ID" value="CUP61469.1"/>
    <property type="molecule type" value="Genomic_DNA"/>
</dbReference>
<evidence type="ECO:0008006" key="4">
    <source>
        <dbReference type="Google" id="ProtNLM"/>
    </source>
</evidence>
<dbReference type="AlphaFoldDB" id="A0A174PU87"/>
<proteinExistence type="predicted"/>
<evidence type="ECO:0000313" key="2">
    <source>
        <dbReference type="EMBL" id="CUP61469.1"/>
    </source>
</evidence>
<evidence type="ECO:0000256" key="1">
    <source>
        <dbReference type="SAM" id="Phobius"/>
    </source>
</evidence>
<gene>
    <name evidence="2" type="ORF">ERS852511_02658</name>
</gene>
<dbReference type="InterPro" id="IPR054200">
    <property type="entry name" value="DUF6905"/>
</dbReference>
<organism evidence="2 3">
    <name type="scientific">Bacteroides thetaiotaomicron</name>
    <dbReference type="NCBI Taxonomy" id="818"/>
    <lineage>
        <taxon>Bacteria</taxon>
        <taxon>Pseudomonadati</taxon>
        <taxon>Bacteroidota</taxon>
        <taxon>Bacteroidia</taxon>
        <taxon>Bacteroidales</taxon>
        <taxon>Bacteroidaceae</taxon>
        <taxon>Bacteroides</taxon>
    </lineage>
</organism>
<feature type="transmembrane region" description="Helical" evidence="1">
    <location>
        <begin position="45"/>
        <end position="67"/>
    </location>
</feature>
<dbReference type="Proteomes" id="UP000095576">
    <property type="component" value="Unassembled WGS sequence"/>
</dbReference>
<keyword evidence="1" id="KW-0472">Membrane</keyword>
<keyword evidence="1" id="KW-1133">Transmembrane helix</keyword>